<reference evidence="1" key="1">
    <citation type="journal article" date="2012" name="Nature">
        <title>The tomato genome sequence provides insights into fleshy fruit evolution.</title>
        <authorList>
            <consortium name="Tomato Genome Consortium"/>
        </authorList>
    </citation>
    <scope>NUCLEOTIDE SEQUENCE [LARGE SCALE GENOMIC DNA]</scope>
    <source>
        <strain evidence="1">cv. Heinz 1706</strain>
    </source>
</reference>
<evidence type="ECO:0000313" key="2">
    <source>
        <dbReference type="Proteomes" id="UP000004994"/>
    </source>
</evidence>
<protein>
    <submittedName>
        <fullName evidence="1">Uncharacterized protein</fullName>
    </submittedName>
</protein>
<evidence type="ECO:0000313" key="1">
    <source>
        <dbReference type="EnsemblPlants" id="Solyc11g027640.1.1.1"/>
    </source>
</evidence>
<dbReference type="AlphaFoldDB" id="A0A3Q7IUH0"/>
<name>A0A3Q7IUH0_SOLLC</name>
<reference evidence="1" key="2">
    <citation type="submission" date="2019-01" db="UniProtKB">
        <authorList>
            <consortium name="EnsemblPlants"/>
        </authorList>
    </citation>
    <scope>IDENTIFICATION</scope>
    <source>
        <strain evidence="1">cv. Heinz 1706</strain>
    </source>
</reference>
<dbReference type="Proteomes" id="UP000004994">
    <property type="component" value="Chromosome 11"/>
</dbReference>
<dbReference type="Gramene" id="Solyc11g027640.1.1">
    <property type="protein sequence ID" value="Solyc11g027640.1.1.1"/>
    <property type="gene ID" value="Solyc11g027640.1"/>
</dbReference>
<dbReference type="InParanoid" id="A0A3Q7IUH0"/>
<dbReference type="EnsemblPlants" id="Solyc11g027640.1.1">
    <property type="protein sequence ID" value="Solyc11g027640.1.1.1"/>
    <property type="gene ID" value="Solyc11g027640.1"/>
</dbReference>
<keyword evidence="2" id="KW-1185">Reference proteome</keyword>
<dbReference type="PaxDb" id="4081-Solyc11g027640.1.1"/>
<organism evidence="1">
    <name type="scientific">Solanum lycopersicum</name>
    <name type="common">Tomato</name>
    <name type="synonym">Lycopersicon esculentum</name>
    <dbReference type="NCBI Taxonomy" id="4081"/>
    <lineage>
        <taxon>Eukaryota</taxon>
        <taxon>Viridiplantae</taxon>
        <taxon>Streptophyta</taxon>
        <taxon>Embryophyta</taxon>
        <taxon>Tracheophyta</taxon>
        <taxon>Spermatophyta</taxon>
        <taxon>Magnoliopsida</taxon>
        <taxon>eudicotyledons</taxon>
        <taxon>Gunneridae</taxon>
        <taxon>Pentapetalae</taxon>
        <taxon>asterids</taxon>
        <taxon>lamiids</taxon>
        <taxon>Solanales</taxon>
        <taxon>Solanaceae</taxon>
        <taxon>Solanoideae</taxon>
        <taxon>Solaneae</taxon>
        <taxon>Solanum</taxon>
        <taxon>Solanum subgen. Lycopersicon</taxon>
    </lineage>
</organism>
<accession>A0A3Q7IUH0</accession>
<sequence>MGLSIGQVFDRRITPSSTLSGRLVNFTCHVTSDTYISTFSYFFPFQGCKQHANLSFEKLEMIGFDFGGGGVWGG</sequence>
<proteinExistence type="predicted"/>